<protein>
    <submittedName>
        <fullName evidence="1">Alpha/beta hydrolase</fullName>
    </submittedName>
</protein>
<gene>
    <name evidence="1" type="ORF">BA195_06380</name>
</gene>
<dbReference type="STRING" id="447689.BA195_06380"/>
<dbReference type="OrthoDB" id="659408at2"/>
<comment type="caution">
    <text evidence="1">The sequence shown here is derived from an EMBL/GenBank/DDBJ whole genome shotgun (WGS) entry which is preliminary data.</text>
</comment>
<sequence>MTKTHLYFMPGLAASSKIFEYLSLPEKIFELHFLEWLIPNSIDESIETYAQRMCTNIQHKNPILIGVSFGGILVQEMSKIIPCKKVIIISSVKSNKELPKRLKLALITKVYKLFPSKIIANIEKYEHYFFNDYLKKRAELYKIYLSVRDPNYLQWAIYNVLHWQQNKVLANIVHIHGKKDEVFPIKHIKNSIEIENGTHVMILNKAKKISKLLEKECFLID</sequence>
<dbReference type="EMBL" id="MAKX01000001">
    <property type="protein sequence ID" value="OCK44306.1"/>
    <property type="molecule type" value="Genomic_DNA"/>
</dbReference>
<dbReference type="GO" id="GO:0016787">
    <property type="term" value="F:hydrolase activity"/>
    <property type="evidence" value="ECO:0007669"/>
    <property type="project" value="UniProtKB-KW"/>
</dbReference>
<accession>A0A1B9Y3G1</accession>
<organism evidence="1 2">
    <name type="scientific">Tenacibaculum soleae</name>
    <dbReference type="NCBI Taxonomy" id="447689"/>
    <lineage>
        <taxon>Bacteria</taxon>
        <taxon>Pseudomonadati</taxon>
        <taxon>Bacteroidota</taxon>
        <taxon>Flavobacteriia</taxon>
        <taxon>Flavobacteriales</taxon>
        <taxon>Flavobacteriaceae</taxon>
        <taxon>Tenacibaculum</taxon>
    </lineage>
</organism>
<dbReference type="Proteomes" id="UP000093186">
    <property type="component" value="Unassembled WGS sequence"/>
</dbReference>
<dbReference type="AlphaFoldDB" id="A0A1B9Y3G1"/>
<evidence type="ECO:0000313" key="2">
    <source>
        <dbReference type="Proteomes" id="UP000093186"/>
    </source>
</evidence>
<dbReference type="Gene3D" id="3.40.50.1820">
    <property type="entry name" value="alpha/beta hydrolase"/>
    <property type="match status" value="1"/>
</dbReference>
<proteinExistence type="predicted"/>
<keyword evidence="1" id="KW-0378">Hydrolase</keyword>
<dbReference type="InterPro" id="IPR029058">
    <property type="entry name" value="AB_hydrolase_fold"/>
</dbReference>
<dbReference type="SUPFAM" id="SSF53474">
    <property type="entry name" value="alpha/beta-Hydrolases"/>
    <property type="match status" value="1"/>
</dbReference>
<name>A0A1B9Y3G1_9FLAO</name>
<reference evidence="1 2" key="1">
    <citation type="submission" date="2016-06" db="EMBL/GenBank/DDBJ databases">
        <title>Draft Genome Sequence of Tenacibaculum soleae UCD-KL19.</title>
        <authorList>
            <person name="Eisen J.A."/>
            <person name="Coil D.A."/>
            <person name="Lujan K.M."/>
        </authorList>
    </citation>
    <scope>NUCLEOTIDE SEQUENCE [LARGE SCALE GENOMIC DNA]</scope>
    <source>
        <strain evidence="1 2">UCD-KL19</strain>
    </source>
</reference>
<dbReference type="RefSeq" id="WP_068703547.1">
    <property type="nucleotide sequence ID" value="NZ_MAKX01000001.1"/>
</dbReference>
<keyword evidence="2" id="KW-1185">Reference proteome</keyword>
<evidence type="ECO:0000313" key="1">
    <source>
        <dbReference type="EMBL" id="OCK44306.1"/>
    </source>
</evidence>